<proteinExistence type="predicted"/>
<feature type="compositionally biased region" description="Polar residues" evidence="1">
    <location>
        <begin position="1"/>
        <end position="13"/>
    </location>
</feature>
<dbReference type="EMBL" id="CADEAL010004500">
    <property type="protein sequence ID" value="CAB1460926.1"/>
    <property type="molecule type" value="Genomic_DNA"/>
</dbReference>
<feature type="region of interest" description="Disordered" evidence="1">
    <location>
        <begin position="1"/>
        <end position="30"/>
    </location>
</feature>
<keyword evidence="3" id="KW-1185">Reference proteome</keyword>
<name>A0A9N7VZ23_PLEPL</name>
<comment type="caution">
    <text evidence="2">The sequence shown here is derived from an EMBL/GenBank/DDBJ whole genome shotgun (WGS) entry which is preliminary data.</text>
</comment>
<organism evidence="2 3">
    <name type="scientific">Pleuronectes platessa</name>
    <name type="common">European plaice</name>
    <dbReference type="NCBI Taxonomy" id="8262"/>
    <lineage>
        <taxon>Eukaryota</taxon>
        <taxon>Metazoa</taxon>
        <taxon>Chordata</taxon>
        <taxon>Craniata</taxon>
        <taxon>Vertebrata</taxon>
        <taxon>Euteleostomi</taxon>
        <taxon>Actinopterygii</taxon>
        <taxon>Neopterygii</taxon>
        <taxon>Teleostei</taxon>
        <taxon>Neoteleostei</taxon>
        <taxon>Acanthomorphata</taxon>
        <taxon>Carangaria</taxon>
        <taxon>Pleuronectiformes</taxon>
        <taxon>Pleuronectoidei</taxon>
        <taxon>Pleuronectidae</taxon>
        <taxon>Pleuronectes</taxon>
    </lineage>
</organism>
<accession>A0A9N7VZ23</accession>
<sequence>MTSMSRGVKSSHSLVKGHRTPTENSCSSDLQSTGLPGFFRLCPFSIIHQKTDKVLICCFCDRTSHFLLRLLDYT</sequence>
<dbReference type="AlphaFoldDB" id="A0A9N7VZ23"/>
<evidence type="ECO:0000313" key="2">
    <source>
        <dbReference type="EMBL" id="CAB1460926.1"/>
    </source>
</evidence>
<evidence type="ECO:0000313" key="3">
    <source>
        <dbReference type="Proteomes" id="UP001153269"/>
    </source>
</evidence>
<gene>
    <name evidence="2" type="ORF">PLEPLA_LOCUS48800</name>
</gene>
<reference evidence="2" key="1">
    <citation type="submission" date="2020-03" db="EMBL/GenBank/DDBJ databases">
        <authorList>
            <person name="Weist P."/>
        </authorList>
    </citation>
    <scope>NUCLEOTIDE SEQUENCE</scope>
</reference>
<evidence type="ECO:0000256" key="1">
    <source>
        <dbReference type="SAM" id="MobiDB-lite"/>
    </source>
</evidence>
<dbReference type="Proteomes" id="UP001153269">
    <property type="component" value="Unassembled WGS sequence"/>
</dbReference>
<protein>
    <submittedName>
        <fullName evidence="2">Uncharacterized protein</fullName>
    </submittedName>
</protein>